<dbReference type="Gene3D" id="2.130.10.10">
    <property type="entry name" value="YVTN repeat-like/Quinoprotein amine dehydrogenase"/>
    <property type="match status" value="2"/>
</dbReference>
<dbReference type="PANTHER" id="PTHR15271">
    <property type="entry name" value="CHROMATIN ASSEMBLY FACTOR 1 SUBUNIT B"/>
    <property type="match status" value="1"/>
</dbReference>
<feature type="region of interest" description="Disordered" evidence="11">
    <location>
        <begin position="1343"/>
        <end position="1363"/>
    </location>
</feature>
<keyword evidence="5" id="KW-0227">DNA damage</keyword>
<accession>A0ABQ7JSU4</accession>
<evidence type="ECO:0000256" key="10">
    <source>
        <dbReference type="SAM" id="Coils"/>
    </source>
</evidence>
<evidence type="ECO:0000313" key="14">
    <source>
        <dbReference type="Proteomes" id="UP001194696"/>
    </source>
</evidence>
<proteinExistence type="inferred from homology"/>
<feature type="compositionally biased region" description="Low complexity" evidence="11">
    <location>
        <begin position="128"/>
        <end position="139"/>
    </location>
</feature>
<feature type="compositionally biased region" description="Low complexity" evidence="11">
    <location>
        <begin position="1557"/>
        <end position="1591"/>
    </location>
</feature>
<feature type="domain" description="GRIP" evidence="12">
    <location>
        <begin position="883"/>
        <end position="934"/>
    </location>
</feature>
<keyword evidence="3 9" id="KW-0853">WD repeat</keyword>
<keyword evidence="4" id="KW-0677">Repeat</keyword>
<feature type="repeat" description="WD" evidence="9">
    <location>
        <begin position="1023"/>
        <end position="1064"/>
    </location>
</feature>
<feature type="region of interest" description="Disordered" evidence="11">
    <location>
        <begin position="1645"/>
        <end position="1683"/>
    </location>
</feature>
<dbReference type="Pfam" id="PF10375">
    <property type="entry name" value="GRAB"/>
    <property type="match status" value="1"/>
</dbReference>
<feature type="compositionally biased region" description="Polar residues" evidence="11">
    <location>
        <begin position="140"/>
        <end position="149"/>
    </location>
</feature>
<keyword evidence="6" id="KW-0156">Chromatin regulator</keyword>
<keyword evidence="8" id="KW-0539">Nucleus</keyword>
<keyword evidence="10" id="KW-0175">Coiled coil</keyword>
<feature type="region of interest" description="Disordered" evidence="11">
    <location>
        <begin position="1501"/>
        <end position="1617"/>
    </location>
</feature>
<keyword evidence="14" id="KW-1185">Reference proteome</keyword>
<dbReference type="PROSITE" id="PS50294">
    <property type="entry name" value="WD_REPEATS_REGION"/>
    <property type="match status" value="2"/>
</dbReference>
<dbReference type="InterPro" id="IPR045145">
    <property type="entry name" value="PTHR15271"/>
</dbReference>
<feature type="region of interest" description="Disordered" evidence="11">
    <location>
        <begin position="942"/>
        <end position="967"/>
    </location>
</feature>
<dbReference type="EMBL" id="JAAAIM010000816">
    <property type="protein sequence ID" value="KAG0284092.1"/>
    <property type="molecule type" value="Genomic_DNA"/>
</dbReference>
<protein>
    <recommendedName>
        <fullName evidence="12">GRIP domain-containing protein</fullName>
    </recommendedName>
</protein>
<dbReference type="InterPro" id="IPR019775">
    <property type="entry name" value="WD40_repeat_CS"/>
</dbReference>
<feature type="repeat" description="WD" evidence="9">
    <location>
        <begin position="1085"/>
        <end position="1126"/>
    </location>
</feature>
<name>A0ABQ7JSU4_9FUNG</name>
<feature type="compositionally biased region" description="Low complexity" evidence="11">
    <location>
        <begin position="1655"/>
        <end position="1666"/>
    </location>
</feature>
<dbReference type="PROSITE" id="PS00678">
    <property type="entry name" value="WD_REPEATS_1"/>
    <property type="match status" value="1"/>
</dbReference>
<feature type="compositionally biased region" description="Low complexity" evidence="11">
    <location>
        <begin position="1352"/>
        <end position="1363"/>
    </location>
</feature>
<evidence type="ECO:0000256" key="3">
    <source>
        <dbReference type="ARBA" id="ARBA00022574"/>
    </source>
</evidence>
<dbReference type="SMART" id="SM00320">
    <property type="entry name" value="WD40"/>
    <property type="match status" value="5"/>
</dbReference>
<dbReference type="InterPro" id="IPR019459">
    <property type="entry name" value="GRAB"/>
</dbReference>
<gene>
    <name evidence="13" type="ORF">BGZ96_011539</name>
</gene>
<feature type="region of interest" description="Disordered" evidence="11">
    <location>
        <begin position="126"/>
        <end position="154"/>
    </location>
</feature>
<dbReference type="InterPro" id="IPR015943">
    <property type="entry name" value="WD40/YVTN_repeat-like_dom_sf"/>
</dbReference>
<evidence type="ECO:0000313" key="13">
    <source>
        <dbReference type="EMBL" id="KAG0284092.1"/>
    </source>
</evidence>
<evidence type="ECO:0000259" key="12">
    <source>
        <dbReference type="PROSITE" id="PS50913"/>
    </source>
</evidence>
<feature type="coiled-coil region" evidence="10">
    <location>
        <begin position="647"/>
        <end position="864"/>
    </location>
</feature>
<dbReference type="PANTHER" id="PTHR15271:SF4">
    <property type="entry name" value="CHROMATIN ASSEMBLY FACTOR 1 SUBUNIT B"/>
    <property type="match status" value="1"/>
</dbReference>
<organism evidence="13 14">
    <name type="scientific">Linnemannia gamsii</name>
    <dbReference type="NCBI Taxonomy" id="64522"/>
    <lineage>
        <taxon>Eukaryota</taxon>
        <taxon>Fungi</taxon>
        <taxon>Fungi incertae sedis</taxon>
        <taxon>Mucoromycota</taxon>
        <taxon>Mortierellomycotina</taxon>
        <taxon>Mortierellomycetes</taxon>
        <taxon>Mortierellales</taxon>
        <taxon>Mortierellaceae</taxon>
        <taxon>Linnemannia</taxon>
    </lineage>
</organism>
<evidence type="ECO:0000256" key="5">
    <source>
        <dbReference type="ARBA" id="ARBA00022763"/>
    </source>
</evidence>
<dbReference type="InterPro" id="IPR000237">
    <property type="entry name" value="GRIP_dom"/>
</dbReference>
<feature type="repeat" description="WD" evidence="9">
    <location>
        <begin position="1127"/>
        <end position="1158"/>
    </location>
</feature>
<reference evidence="13 14" key="1">
    <citation type="journal article" date="2020" name="Fungal Divers.">
        <title>Resolving the Mortierellaceae phylogeny through synthesis of multi-gene phylogenetics and phylogenomics.</title>
        <authorList>
            <person name="Vandepol N."/>
            <person name="Liber J."/>
            <person name="Desiro A."/>
            <person name="Na H."/>
            <person name="Kennedy M."/>
            <person name="Barry K."/>
            <person name="Grigoriev I.V."/>
            <person name="Miller A.N."/>
            <person name="O'Donnell K."/>
            <person name="Stajich J.E."/>
            <person name="Bonito G."/>
        </authorList>
    </citation>
    <scope>NUCLEOTIDE SEQUENCE [LARGE SCALE GENOMIC DNA]</scope>
    <source>
        <strain evidence="13 14">AD045</strain>
    </source>
</reference>
<evidence type="ECO:0000256" key="2">
    <source>
        <dbReference type="ARBA" id="ARBA00007306"/>
    </source>
</evidence>
<sequence length="1683" mass="186812">MSWLSKNVGSLSNLASRIAAETNGEHGSNEVTQQLQQELRETREEFIARHQEWEQAKQNYESRLQSLTNGDATAQKVEQLEQKLNRAVGLLKSLQSDKQNLTLKVKTLEEEKGEALAQAEAAKEIQRQIEQQQEEQQQQMNGQASPTSDHTGHEAVEKIQQLEQELNAEKEQRTSLVQELKTEKEQSTSLVQKLKTEKEQSTSLVQELKSQLLEATENNKKMEGQLLQQREESDSQMDISIELNMAKDDLEQALAEIESLKEANAKLSSKPKSAPMSPVQQQSPTLVKELAEAKATIAQLESKLSKESAAAKESVSLKATQEKLQDTVESMRKDLVQANNLYSEGQKELSEQKATRVALEKKEATLSKSIARLESELTAAKTASEGEISANGADEASKELKSRIQDLEHQLETSKEEFSNEHIEAVVIAIQALLGPSRTDALPQSLVNDKVLATWNRAKDEVDSYKDGNRSLEDNLSRLRKENQEAQAALELAESEKTQQLESLRKSHEQAISELEQISQGDSHNQQDLSAQISALKLSAEESRKTLEEKFEVEKKQLIAKQETLKEEYNTMKETFQEELLAAEASQRERDATIQKLQATVASNEQVLATIKVDLQKTTNERNHFQIQHKTLLDRVSNMKSTLGTKLQADMDNINTLRQQIDQLTAQNNDYLLTIKQLEEELMASHEHYEKTSRELEHLRRRLVDIQEDASAEVVEKENLIHELQSRLQREEREREDWETMASEQRASKDQAIVNMRAMERERDAARAEKDSIRVELDREIESLNNLQSVLEEFQSAKESEIQFALEGLHRQLNHSNASLEEFQHRALAAEEQLQNLTLDVERAHQLEREVKEKNLTIGKLRHDAVIQQGHLTEAMRRLREENSQNTVDIPLISNLFISFLNIPRGDQKRFEILQLISGVLKFTDEQREQAGLIRRAGAFGAMTPSASGSRSPSMEQMRQPPPEPREPLQIHWHDKQPIYSAHFEPGPKGRLATAGGDGNVRLWKVVKDKEKDSTHIEFLSSLNRHTAAVNVVRFSPTVECLASAGDDGNIILWRPTENKEVISRFAESDDEEFERETWRVQSMMRGSLSDIYDIAWSPDGRFIISGSIDNTARIWDVKDAKCIHVIADHRHYVQGVAWDPLGDFVATQSSDRSVHIYGFKIDKNGHVVVNNLGKSTKLDLSKLRSIPQPTVATATTSTSTSNSAQTKSTGDTDMAVDSATEKEDASKPVTRTPKTFRLYHDETLTSFFRRLSFTPDGSMLITPAGQYRAPIQRTATQKDDESSTGTAVSQSSELEMRNTAYIYARRDFGRGPVAHLPGHKKPSVAIKCSPVLYELRPIQPAGPTSSYHRPATTASSSVTTTTTTATTVTATQEKLVAPKAPSVFGLGYRSIYAVATQDSILIYDTQQSAALALVSHLHYATFTDMAWSSDGCNLILTSSDGFCSIISFEDGELGKVYTPPKSMMDLLPAPDSTSTLLNESLDAAANIAATAGMLQKLNGLSLTEKKEQKASEKKEPKEPKEPKAKAKQEKGESAGTVKKSAKKQTGKTQSTLSTPAASGISVAVAKVASATTTATQSPASASPAESPKTSFKTERDGDSVMSIASEQPTPKKRRIQPTFVSALPGSTAPAPVVTAPVIPSPAPSPLTSMDFAQPSSPATSSTTTAKPKKRMAPTFVSALPGH</sequence>
<evidence type="ECO:0000256" key="9">
    <source>
        <dbReference type="PROSITE-ProRule" id="PRU00221"/>
    </source>
</evidence>
<comment type="similarity">
    <text evidence="2">Belongs to the WD repeat HIR1 family.</text>
</comment>
<feature type="compositionally biased region" description="Basic and acidic residues" evidence="11">
    <location>
        <begin position="1504"/>
        <end position="1533"/>
    </location>
</feature>
<dbReference type="Proteomes" id="UP001194696">
    <property type="component" value="Unassembled WGS sequence"/>
</dbReference>
<comment type="caution">
    <text evidence="13">The sequence shown here is derived from an EMBL/GenBank/DDBJ whole genome shotgun (WGS) entry which is preliminary data.</text>
</comment>
<dbReference type="PROSITE" id="PS50082">
    <property type="entry name" value="WD_REPEATS_2"/>
    <property type="match status" value="3"/>
</dbReference>
<feature type="region of interest" description="Disordered" evidence="11">
    <location>
        <begin position="167"/>
        <end position="203"/>
    </location>
</feature>
<feature type="coiled-coil region" evidence="10">
    <location>
        <begin position="462"/>
        <end position="586"/>
    </location>
</feature>
<evidence type="ECO:0000256" key="6">
    <source>
        <dbReference type="ARBA" id="ARBA00022853"/>
    </source>
</evidence>
<evidence type="ECO:0000256" key="4">
    <source>
        <dbReference type="ARBA" id="ARBA00022737"/>
    </source>
</evidence>
<dbReference type="Pfam" id="PF24105">
    <property type="entry name" value="Beta-prop_CAF1B_HIR1"/>
    <property type="match status" value="2"/>
</dbReference>
<evidence type="ECO:0000256" key="8">
    <source>
        <dbReference type="ARBA" id="ARBA00023242"/>
    </source>
</evidence>
<evidence type="ECO:0000256" key="1">
    <source>
        <dbReference type="ARBA" id="ARBA00004123"/>
    </source>
</evidence>
<evidence type="ECO:0000256" key="7">
    <source>
        <dbReference type="ARBA" id="ARBA00023204"/>
    </source>
</evidence>
<dbReference type="InterPro" id="IPR036322">
    <property type="entry name" value="WD40_repeat_dom_sf"/>
</dbReference>
<comment type="subcellular location">
    <subcellularLocation>
        <location evidence="1">Nucleus</location>
    </subcellularLocation>
</comment>
<feature type="compositionally biased region" description="Polar residues" evidence="11">
    <location>
        <begin position="1547"/>
        <end position="1556"/>
    </location>
</feature>
<evidence type="ECO:0000256" key="11">
    <source>
        <dbReference type="SAM" id="MobiDB-lite"/>
    </source>
</evidence>
<dbReference type="PROSITE" id="PS50913">
    <property type="entry name" value="GRIP"/>
    <property type="match status" value="1"/>
</dbReference>
<dbReference type="InterPro" id="IPR055410">
    <property type="entry name" value="Beta-prop_CAF1B_HIR1"/>
</dbReference>
<keyword evidence="7" id="KW-0234">DNA repair</keyword>
<dbReference type="InterPro" id="IPR001680">
    <property type="entry name" value="WD40_rpt"/>
</dbReference>
<dbReference type="SUPFAM" id="SSF50978">
    <property type="entry name" value="WD40 repeat-like"/>
    <property type="match status" value="1"/>
</dbReference>
<feature type="region of interest" description="Disordered" evidence="11">
    <location>
        <begin position="1191"/>
        <end position="1230"/>
    </location>
</feature>
<feature type="compositionally biased region" description="Low complexity" evidence="11">
    <location>
        <begin position="1191"/>
        <end position="1210"/>
    </location>
</feature>